<gene>
    <name evidence="5" type="primary">rplT</name>
    <name evidence="7" type="ORF">A3A78_00285</name>
</gene>
<evidence type="ECO:0000256" key="2">
    <source>
        <dbReference type="ARBA" id="ARBA00022980"/>
    </source>
</evidence>
<organism evidence="7 8">
    <name type="scientific">candidate division WWE3 bacterium RIFCSPLOWO2_01_FULL_41_18</name>
    <dbReference type="NCBI Taxonomy" id="1802625"/>
    <lineage>
        <taxon>Bacteria</taxon>
        <taxon>Katanobacteria</taxon>
    </lineage>
</organism>
<evidence type="ECO:0000256" key="6">
    <source>
        <dbReference type="RuleBase" id="RU000560"/>
    </source>
</evidence>
<dbReference type="InterPro" id="IPR005813">
    <property type="entry name" value="Ribosomal_bL20"/>
</dbReference>
<evidence type="ECO:0000256" key="3">
    <source>
        <dbReference type="ARBA" id="ARBA00023274"/>
    </source>
</evidence>
<dbReference type="GO" id="GO:0019843">
    <property type="term" value="F:rRNA binding"/>
    <property type="evidence" value="ECO:0007669"/>
    <property type="project" value="UniProtKB-UniRule"/>
</dbReference>
<dbReference type="HAMAP" id="MF_00382">
    <property type="entry name" value="Ribosomal_bL20"/>
    <property type="match status" value="1"/>
</dbReference>
<comment type="function">
    <text evidence="5 6">Binds directly to 23S ribosomal RNA and is necessary for the in vitro assembly process of the 50S ribosomal subunit. It is not involved in the protein synthesizing functions of that subunit.</text>
</comment>
<name>A0A1F4VDR0_UNCKA</name>
<dbReference type="GO" id="GO:0003735">
    <property type="term" value="F:structural constituent of ribosome"/>
    <property type="evidence" value="ECO:0007669"/>
    <property type="project" value="InterPro"/>
</dbReference>
<reference evidence="7 8" key="1">
    <citation type="journal article" date="2016" name="Nat. Commun.">
        <title>Thousands of microbial genomes shed light on interconnected biogeochemical processes in an aquifer system.</title>
        <authorList>
            <person name="Anantharaman K."/>
            <person name="Brown C.T."/>
            <person name="Hug L.A."/>
            <person name="Sharon I."/>
            <person name="Castelle C.J."/>
            <person name="Probst A.J."/>
            <person name="Thomas B.C."/>
            <person name="Singh A."/>
            <person name="Wilkins M.J."/>
            <person name="Karaoz U."/>
            <person name="Brodie E.L."/>
            <person name="Williams K.H."/>
            <person name="Hubbard S.S."/>
            <person name="Banfield J.F."/>
        </authorList>
    </citation>
    <scope>NUCLEOTIDE SEQUENCE [LARGE SCALE GENOMIC DNA]</scope>
</reference>
<dbReference type="Gene3D" id="6.10.160.10">
    <property type="match status" value="1"/>
</dbReference>
<keyword evidence="3 5" id="KW-0687">Ribonucleoprotein</keyword>
<dbReference type="Pfam" id="PF00453">
    <property type="entry name" value="Ribosomal_L20"/>
    <property type="match status" value="1"/>
</dbReference>
<dbReference type="EMBL" id="MEVI01000002">
    <property type="protein sequence ID" value="OGC55382.1"/>
    <property type="molecule type" value="Genomic_DNA"/>
</dbReference>
<dbReference type="Gene3D" id="1.10.1900.20">
    <property type="entry name" value="Ribosomal protein L20"/>
    <property type="match status" value="1"/>
</dbReference>
<dbReference type="NCBIfam" id="TIGR01032">
    <property type="entry name" value="rplT_bact"/>
    <property type="match status" value="1"/>
</dbReference>
<evidence type="ECO:0000256" key="5">
    <source>
        <dbReference type="HAMAP-Rule" id="MF_00382"/>
    </source>
</evidence>
<evidence type="ECO:0000313" key="8">
    <source>
        <dbReference type="Proteomes" id="UP000176504"/>
    </source>
</evidence>
<keyword evidence="5 6" id="KW-0694">RNA-binding</keyword>
<dbReference type="GO" id="GO:0005840">
    <property type="term" value="C:ribosome"/>
    <property type="evidence" value="ECO:0007669"/>
    <property type="project" value="UniProtKB-KW"/>
</dbReference>
<keyword evidence="2 5" id="KW-0689">Ribosomal protein</keyword>
<dbReference type="PRINTS" id="PR00062">
    <property type="entry name" value="RIBOSOMALL20"/>
</dbReference>
<dbReference type="InterPro" id="IPR035566">
    <property type="entry name" value="Ribosomal_protein_bL20_C"/>
</dbReference>
<dbReference type="FunFam" id="1.10.1900.20:FF:000001">
    <property type="entry name" value="50S ribosomal protein L20"/>
    <property type="match status" value="1"/>
</dbReference>
<accession>A0A1F4VDR0</accession>
<proteinExistence type="inferred from homology"/>
<sequence length="115" mass="13599">MTRVKGGFKTRRRHKEIKKLAKGYYGSRHRLYKRASDAVLHSGEYAFAGRRQRRRDLRRLWITRINAGLKPFNIRYSHFIKLLKDKNIELDRKILADLAATDSKAFEEVVAKVKQ</sequence>
<comment type="caution">
    <text evidence="7">The sequence shown here is derived from an EMBL/GenBank/DDBJ whole genome shotgun (WGS) entry which is preliminary data.</text>
</comment>
<dbReference type="GO" id="GO:1990904">
    <property type="term" value="C:ribonucleoprotein complex"/>
    <property type="evidence" value="ECO:0007669"/>
    <property type="project" value="UniProtKB-KW"/>
</dbReference>
<dbReference type="SUPFAM" id="SSF74731">
    <property type="entry name" value="Ribosomal protein L20"/>
    <property type="match status" value="1"/>
</dbReference>
<dbReference type="GO" id="GO:0000027">
    <property type="term" value="P:ribosomal large subunit assembly"/>
    <property type="evidence" value="ECO:0007669"/>
    <property type="project" value="UniProtKB-UniRule"/>
</dbReference>
<dbReference type="CDD" id="cd07026">
    <property type="entry name" value="Ribosomal_L20"/>
    <property type="match status" value="1"/>
</dbReference>
<comment type="similarity">
    <text evidence="1 5 6">Belongs to the bacterial ribosomal protein bL20 family.</text>
</comment>
<evidence type="ECO:0000313" key="7">
    <source>
        <dbReference type="EMBL" id="OGC55382.1"/>
    </source>
</evidence>
<dbReference type="Proteomes" id="UP000176504">
    <property type="component" value="Unassembled WGS sequence"/>
</dbReference>
<keyword evidence="5 6" id="KW-0699">rRNA-binding</keyword>
<dbReference type="PANTHER" id="PTHR10986">
    <property type="entry name" value="39S RIBOSOMAL PROTEIN L20"/>
    <property type="match status" value="1"/>
</dbReference>
<dbReference type="AlphaFoldDB" id="A0A1F4VDR0"/>
<evidence type="ECO:0000256" key="1">
    <source>
        <dbReference type="ARBA" id="ARBA00007698"/>
    </source>
</evidence>
<evidence type="ECO:0000256" key="4">
    <source>
        <dbReference type="ARBA" id="ARBA00035172"/>
    </source>
</evidence>
<protein>
    <recommendedName>
        <fullName evidence="4 5">Large ribosomal subunit protein bL20</fullName>
    </recommendedName>
</protein>
<dbReference type="GO" id="GO:0006412">
    <property type="term" value="P:translation"/>
    <property type="evidence" value="ECO:0007669"/>
    <property type="project" value="InterPro"/>
</dbReference>